<dbReference type="AlphaFoldDB" id="A0A0K0FZJ1"/>
<evidence type="ECO:0000259" key="1">
    <source>
        <dbReference type="Pfam" id="PF00651"/>
    </source>
</evidence>
<dbReference type="Gene3D" id="3.30.710.10">
    <property type="entry name" value="Potassium Channel Kv1.1, Chain A"/>
    <property type="match status" value="1"/>
</dbReference>
<dbReference type="PANTHER" id="PTHR24413">
    <property type="entry name" value="SPECKLE-TYPE POZ PROTEIN"/>
    <property type="match status" value="1"/>
</dbReference>
<dbReference type="Proteomes" id="UP000035680">
    <property type="component" value="Unassembled WGS sequence"/>
</dbReference>
<protein>
    <submittedName>
        <fullName evidence="3">Speckle-type POZ protein (inferred by orthology to a human protein)</fullName>
    </submittedName>
</protein>
<reference evidence="2" key="1">
    <citation type="submission" date="2014-07" db="EMBL/GenBank/DDBJ databases">
        <authorList>
            <person name="Martin A.A"/>
            <person name="De Silva N."/>
        </authorList>
    </citation>
    <scope>NUCLEOTIDE SEQUENCE</scope>
</reference>
<evidence type="ECO:0000313" key="2">
    <source>
        <dbReference type="Proteomes" id="UP000035680"/>
    </source>
</evidence>
<organism evidence="2 3">
    <name type="scientific">Strongyloides venezuelensis</name>
    <name type="common">Threadworm</name>
    <dbReference type="NCBI Taxonomy" id="75913"/>
    <lineage>
        <taxon>Eukaryota</taxon>
        <taxon>Metazoa</taxon>
        <taxon>Ecdysozoa</taxon>
        <taxon>Nematoda</taxon>
        <taxon>Chromadorea</taxon>
        <taxon>Rhabditida</taxon>
        <taxon>Tylenchina</taxon>
        <taxon>Panagrolaimomorpha</taxon>
        <taxon>Strongyloidoidea</taxon>
        <taxon>Strongyloididae</taxon>
        <taxon>Strongyloides</taxon>
    </lineage>
</organism>
<dbReference type="InterPro" id="IPR011333">
    <property type="entry name" value="SKP1/BTB/POZ_sf"/>
</dbReference>
<accession>A0A0K0FZJ1</accession>
<dbReference type="SUPFAM" id="SSF54695">
    <property type="entry name" value="POZ domain"/>
    <property type="match status" value="1"/>
</dbReference>
<dbReference type="STRING" id="75913.A0A0K0FZJ1"/>
<dbReference type="InterPro" id="IPR000210">
    <property type="entry name" value="BTB/POZ_dom"/>
</dbReference>
<reference evidence="3" key="2">
    <citation type="submission" date="2015-08" db="UniProtKB">
        <authorList>
            <consortium name="WormBaseParasite"/>
        </authorList>
    </citation>
    <scope>IDENTIFICATION</scope>
</reference>
<evidence type="ECO:0000313" key="3">
    <source>
        <dbReference type="WBParaSite" id="SVE_1787000.1"/>
    </source>
</evidence>
<sequence length="245" mass="28348">MDLKNLTYPSVICNTKNNVKRANFKFTVKRFPIYGGSFGACGEYFFLDNRCSLNNLCHEEKLVLKNGRTSDFEIDSKLKCSLNINPNVCDTKFSNYITALCQFPILDANDDVNSFGVSETTHVEGPLTTSEVFHSKLDNKPNKHESNVIEVKDFCLEVVKEMVNYLYSEESPRIDEIASEMLEIAEKYQLERLRMIATESLLRSLNVENVFEYLEKSEIYFAEILKEFCIRYIYLNVEEVVRGEK</sequence>
<dbReference type="WBParaSite" id="SVE_1787000.1">
    <property type="protein sequence ID" value="SVE_1787000.1"/>
    <property type="gene ID" value="SVE_1787000"/>
</dbReference>
<name>A0A0K0FZJ1_STRVS</name>
<keyword evidence="2" id="KW-1185">Reference proteome</keyword>
<dbReference type="Pfam" id="PF00651">
    <property type="entry name" value="BTB"/>
    <property type="match status" value="1"/>
</dbReference>
<proteinExistence type="predicted"/>
<feature type="domain" description="BTB" evidence="1">
    <location>
        <begin position="129"/>
        <end position="203"/>
    </location>
</feature>